<comment type="caution">
    <text evidence="1">The sequence shown here is derived from an EMBL/GenBank/DDBJ whole genome shotgun (WGS) entry which is preliminary data.</text>
</comment>
<dbReference type="EMBL" id="SDEE01000028">
    <property type="protein sequence ID" value="RXW23994.1"/>
    <property type="molecule type" value="Genomic_DNA"/>
</dbReference>
<proteinExistence type="predicted"/>
<organism evidence="1 2">
    <name type="scientific">Candolleomyces aberdarensis</name>
    <dbReference type="NCBI Taxonomy" id="2316362"/>
    <lineage>
        <taxon>Eukaryota</taxon>
        <taxon>Fungi</taxon>
        <taxon>Dikarya</taxon>
        <taxon>Basidiomycota</taxon>
        <taxon>Agaricomycotina</taxon>
        <taxon>Agaricomycetes</taxon>
        <taxon>Agaricomycetidae</taxon>
        <taxon>Agaricales</taxon>
        <taxon>Agaricineae</taxon>
        <taxon>Psathyrellaceae</taxon>
        <taxon>Candolleomyces</taxon>
    </lineage>
</organism>
<name>A0A4Q2DXJ1_9AGAR</name>
<keyword evidence="2" id="KW-1185">Reference proteome</keyword>
<sequence>MPTLPLELVFEIAQHAWNSNLPPAERKALLSSALLVNTLWTAAFVAVLATDVHILGRPFMNYYFSLLRGDSVLSRFAANPRVLNDICRNLTLYIANDTLPSVKSRGESETEKLLSDFLSTLKKSDGLPRLKSLKIHFQNVACEDIFRYHRFIDFPTQVERLELEYSFTSSLPRWTIPMPHFLPPGENPSWILPSVRHLRVVGGFDDLMKLVFVCPKIQSFEMESCRYWDHQTRKDKRDENLIRTLFFRGLPAKYEHALPQQSEDRPVQKLFVFTEDPVKAEDGALTYFWWLSHDFSLGDITDYENVQYISCQSEDGA</sequence>
<dbReference type="Proteomes" id="UP000290288">
    <property type="component" value="Unassembled WGS sequence"/>
</dbReference>
<evidence type="ECO:0000313" key="2">
    <source>
        <dbReference type="Proteomes" id="UP000290288"/>
    </source>
</evidence>
<dbReference type="AlphaFoldDB" id="A0A4Q2DXJ1"/>
<accession>A0A4Q2DXJ1</accession>
<reference evidence="1 2" key="1">
    <citation type="submission" date="2019-01" db="EMBL/GenBank/DDBJ databases">
        <title>Draft genome sequence of Psathyrella aberdarensis IHI B618.</title>
        <authorList>
            <person name="Buettner E."/>
            <person name="Kellner H."/>
        </authorList>
    </citation>
    <scope>NUCLEOTIDE SEQUENCE [LARGE SCALE GENOMIC DNA]</scope>
    <source>
        <strain evidence="1 2">IHI B618</strain>
    </source>
</reference>
<protein>
    <submittedName>
        <fullName evidence="1">Uncharacterized protein</fullName>
    </submittedName>
</protein>
<gene>
    <name evidence="1" type="ORF">EST38_g1877</name>
</gene>
<dbReference type="OrthoDB" id="2836053at2759"/>
<evidence type="ECO:0000313" key="1">
    <source>
        <dbReference type="EMBL" id="RXW23994.1"/>
    </source>
</evidence>